<dbReference type="InterPro" id="IPR012659">
    <property type="entry name" value="CHP02444"/>
</dbReference>
<organism evidence="2 3">
    <name type="scientific">Lacimicrobium alkaliphilum</name>
    <dbReference type="NCBI Taxonomy" id="1526571"/>
    <lineage>
        <taxon>Bacteria</taxon>
        <taxon>Pseudomonadati</taxon>
        <taxon>Pseudomonadota</taxon>
        <taxon>Gammaproteobacteria</taxon>
        <taxon>Alteromonadales</taxon>
        <taxon>Alteromonadaceae</taxon>
        <taxon>Lacimicrobium</taxon>
    </lineage>
</organism>
<evidence type="ECO:0008006" key="4">
    <source>
        <dbReference type="Google" id="ProtNLM"/>
    </source>
</evidence>
<sequence length="145" mass="16740">MLSASEFWTFSLKVYPDWQQTLLLLQDEYGLNINLLLFCIYLEKSGQGLSDQQMASLIQICDQTATLFTSMREVRRAAKGVNQQVYSQLKQAELELEKHQQQALILAANSMSFTEQDEQNTQRYVRQLQLAPTDTVRALLNKLVY</sequence>
<dbReference type="NCBIfam" id="TIGR02444">
    <property type="entry name" value="TIGR02444 family protein"/>
    <property type="match status" value="1"/>
</dbReference>
<keyword evidence="3" id="KW-1185">Reference proteome</keyword>
<reference evidence="3" key="1">
    <citation type="journal article" date="2019" name="Int. J. Syst. Evol. Microbiol.">
        <title>The Global Catalogue of Microorganisms (GCM) 10K type strain sequencing project: providing services to taxonomists for standard genome sequencing and annotation.</title>
        <authorList>
            <consortium name="The Broad Institute Genomics Platform"/>
            <consortium name="The Broad Institute Genome Sequencing Center for Infectious Disease"/>
            <person name="Wu L."/>
            <person name="Ma J."/>
        </authorList>
    </citation>
    <scope>NUCLEOTIDE SEQUENCE [LARGE SCALE GENOMIC DNA]</scope>
    <source>
        <strain evidence="3">CGMCC 1.12923</strain>
    </source>
</reference>
<comment type="caution">
    <text evidence="2">The sequence shown here is derived from an EMBL/GenBank/DDBJ whole genome shotgun (WGS) entry which is preliminary data.</text>
</comment>
<evidence type="ECO:0000256" key="1">
    <source>
        <dbReference type="SAM" id="Coils"/>
    </source>
</evidence>
<protein>
    <recommendedName>
        <fullName evidence="4">TIGR02444 family protein</fullName>
    </recommendedName>
</protein>
<name>A0ABQ1RRI3_9ALTE</name>
<accession>A0ABQ1RRI3</accession>
<dbReference type="EMBL" id="BMGJ01000019">
    <property type="protein sequence ID" value="GGD77042.1"/>
    <property type="molecule type" value="Genomic_DNA"/>
</dbReference>
<evidence type="ECO:0000313" key="3">
    <source>
        <dbReference type="Proteomes" id="UP000614272"/>
    </source>
</evidence>
<dbReference type="Proteomes" id="UP000614272">
    <property type="component" value="Unassembled WGS sequence"/>
</dbReference>
<dbReference type="Pfam" id="PF09523">
    <property type="entry name" value="DUF2390"/>
    <property type="match status" value="1"/>
</dbReference>
<gene>
    <name evidence="2" type="ORF">GCM10011357_35110</name>
</gene>
<keyword evidence="1" id="KW-0175">Coiled coil</keyword>
<evidence type="ECO:0000313" key="2">
    <source>
        <dbReference type="EMBL" id="GGD77042.1"/>
    </source>
</evidence>
<proteinExistence type="predicted"/>
<dbReference type="RefSeq" id="WP_180237258.1">
    <property type="nucleotide sequence ID" value="NZ_BMGJ01000019.1"/>
</dbReference>
<feature type="coiled-coil region" evidence="1">
    <location>
        <begin position="82"/>
        <end position="109"/>
    </location>
</feature>